<evidence type="ECO:0000256" key="9">
    <source>
        <dbReference type="ARBA" id="ARBA00023136"/>
    </source>
</evidence>
<comment type="subcellular location">
    <subcellularLocation>
        <location evidence="1 11">Endoplasmic reticulum membrane</location>
        <topology evidence="1 11">Multi-pass membrane protein</topology>
    </subcellularLocation>
</comment>
<evidence type="ECO:0000256" key="10">
    <source>
        <dbReference type="ARBA" id="ARBA00038466"/>
    </source>
</evidence>
<dbReference type="AlphaFoldDB" id="A0A7M5X2C4"/>
<feature type="transmembrane region" description="Helical" evidence="11">
    <location>
        <begin position="150"/>
        <end position="167"/>
    </location>
</feature>
<feature type="transmembrane region" description="Helical" evidence="11">
    <location>
        <begin position="196"/>
        <end position="213"/>
    </location>
</feature>
<evidence type="ECO:0000313" key="13">
    <source>
        <dbReference type="EnsemblMetazoa" id="CLYHEMP016877.1"/>
    </source>
</evidence>
<evidence type="ECO:0000256" key="11">
    <source>
        <dbReference type="RuleBase" id="RU363075"/>
    </source>
</evidence>
<comment type="similarity">
    <text evidence="10">Belongs to the glycosyltransferase 22 family. PIGZ subfamily.</text>
</comment>
<keyword evidence="9 11" id="KW-0472">Membrane</keyword>
<dbReference type="PANTHER" id="PTHR22760:SF3">
    <property type="entry name" value="GPI MANNOSYLTRANSFERASE 4"/>
    <property type="match status" value="1"/>
</dbReference>
<dbReference type="OrthoDB" id="10066429at2759"/>
<reference evidence="13" key="1">
    <citation type="submission" date="2021-01" db="UniProtKB">
        <authorList>
            <consortium name="EnsemblMetazoa"/>
        </authorList>
    </citation>
    <scope>IDENTIFICATION</scope>
</reference>
<evidence type="ECO:0000256" key="2">
    <source>
        <dbReference type="ARBA" id="ARBA00004687"/>
    </source>
</evidence>
<feature type="transmembrane region" description="Helical" evidence="11">
    <location>
        <begin position="516"/>
        <end position="535"/>
    </location>
</feature>
<keyword evidence="14" id="KW-1185">Reference proteome</keyword>
<feature type="transmembrane region" description="Helical" evidence="11">
    <location>
        <begin position="371"/>
        <end position="388"/>
    </location>
</feature>
<dbReference type="GO" id="GO:0005789">
    <property type="term" value="C:endoplasmic reticulum membrane"/>
    <property type="evidence" value="ECO:0007669"/>
    <property type="project" value="UniProtKB-SubCell"/>
</dbReference>
<sequence>MNVMNLLTANKLLFILQWILIALPLNGYIHPDEYFQATEIMASDVLHLKSCRTWEWNCISLSRNVIFPTAVAGLPFWILKTLSKLSGFELNAQLLVIAPRIFMGFVTLTVDWLLSKFTGTVLEFTKEQGTFVTFLFRSSHVTLTFSMRTFSNNVESLLLMFILLLPLHKTKSSFLHCFIGFLNILGFFIRPSSLCFFVMPMFVSTILMFYKWWAATKTVGAILKYCYMLLVGGSLAAILCISLDSWYCTEGRVINWSISPLNLLSYNFDMENLKLHGIHPWYLHLTVNMILMFGPLYILLIWRCIIAVKGFSQNLYGYYNMQTYLAACVIVPVCILSLIRHQEPRYILSVLLPLTCFVATGAEIIRSRLFYISWLFFNFLGVIWFGFAHQAGVLPSISHLSSHLSGSNGSNVLIIYWKTYKVPEHLLLQRKYDSAITLKDMAGADWKLVGKELDTAFQRTYDKILLVCPSSVAVDTELQKHSTWKLEESFFPHITTEDLPLDLLYKTIQLEDVNHWLLTVMHLFSLNIYSVYPLYSPT</sequence>
<keyword evidence="5" id="KW-0808">Transferase</keyword>
<feature type="transmembrane region" description="Helical" evidence="11">
    <location>
        <begin position="225"/>
        <end position="247"/>
    </location>
</feature>
<evidence type="ECO:0000256" key="12">
    <source>
        <dbReference type="SAM" id="SignalP"/>
    </source>
</evidence>
<accession>A0A7M5X2C4</accession>
<dbReference type="GO" id="GO:0006506">
    <property type="term" value="P:GPI anchor biosynthetic process"/>
    <property type="evidence" value="ECO:0007669"/>
    <property type="project" value="UniProtKB-KW"/>
</dbReference>
<keyword evidence="7 11" id="KW-0256">Endoplasmic reticulum</keyword>
<evidence type="ECO:0000313" key="14">
    <source>
        <dbReference type="Proteomes" id="UP000594262"/>
    </source>
</evidence>
<feature type="transmembrane region" description="Helical" evidence="11">
    <location>
        <begin position="346"/>
        <end position="365"/>
    </location>
</feature>
<dbReference type="EnsemblMetazoa" id="CLYHEMT016877.1">
    <property type="protein sequence ID" value="CLYHEMP016877.1"/>
    <property type="gene ID" value="CLYHEMG016877"/>
</dbReference>
<dbReference type="GeneID" id="136819132"/>
<keyword evidence="3" id="KW-0337">GPI-anchor biosynthesis</keyword>
<keyword evidence="12" id="KW-0732">Signal</keyword>
<name>A0A7M5X2C4_9CNID</name>
<proteinExistence type="inferred from homology"/>
<evidence type="ECO:0000256" key="6">
    <source>
        <dbReference type="ARBA" id="ARBA00022692"/>
    </source>
</evidence>
<feature type="transmembrane region" description="Helical" evidence="11">
    <location>
        <begin position="322"/>
        <end position="339"/>
    </location>
</feature>
<dbReference type="RefSeq" id="XP_066931409.1">
    <property type="nucleotide sequence ID" value="XM_067075308.1"/>
</dbReference>
<evidence type="ECO:0000256" key="1">
    <source>
        <dbReference type="ARBA" id="ARBA00004477"/>
    </source>
</evidence>
<comment type="pathway">
    <text evidence="2">Glycolipid biosynthesis; glycosylphosphatidylinositol-anchor biosynthesis.</text>
</comment>
<keyword evidence="8 11" id="KW-1133">Transmembrane helix</keyword>
<organism evidence="13 14">
    <name type="scientific">Clytia hemisphaerica</name>
    <dbReference type="NCBI Taxonomy" id="252671"/>
    <lineage>
        <taxon>Eukaryota</taxon>
        <taxon>Metazoa</taxon>
        <taxon>Cnidaria</taxon>
        <taxon>Hydrozoa</taxon>
        <taxon>Hydroidolina</taxon>
        <taxon>Leptothecata</taxon>
        <taxon>Obeliida</taxon>
        <taxon>Clytiidae</taxon>
        <taxon>Clytia</taxon>
    </lineage>
</organism>
<dbReference type="InterPro" id="IPR005599">
    <property type="entry name" value="GPI_mannosylTrfase"/>
</dbReference>
<evidence type="ECO:0000256" key="8">
    <source>
        <dbReference type="ARBA" id="ARBA00022989"/>
    </source>
</evidence>
<dbReference type="Proteomes" id="UP000594262">
    <property type="component" value="Unplaced"/>
</dbReference>
<feature type="transmembrane region" description="Helical" evidence="11">
    <location>
        <begin position="94"/>
        <end position="114"/>
    </location>
</feature>
<keyword evidence="6 11" id="KW-0812">Transmembrane</keyword>
<feature type="transmembrane region" description="Helical" evidence="11">
    <location>
        <begin position="174"/>
        <end position="190"/>
    </location>
</feature>
<dbReference type="EC" id="2.4.1.-" evidence="11"/>
<feature type="chain" id="PRO_5029906821" description="Mannosyltransferase" evidence="12">
    <location>
        <begin position="25"/>
        <end position="538"/>
    </location>
</feature>
<protein>
    <recommendedName>
        <fullName evidence="11">Mannosyltransferase</fullName>
        <ecNumber evidence="11">2.4.1.-</ecNumber>
    </recommendedName>
</protein>
<keyword evidence="4 11" id="KW-0328">Glycosyltransferase</keyword>
<dbReference type="PANTHER" id="PTHR22760">
    <property type="entry name" value="GLYCOSYLTRANSFERASE"/>
    <property type="match status" value="1"/>
</dbReference>
<dbReference type="Pfam" id="PF03901">
    <property type="entry name" value="Glyco_transf_22"/>
    <property type="match status" value="1"/>
</dbReference>
<evidence type="ECO:0000256" key="3">
    <source>
        <dbReference type="ARBA" id="ARBA00022502"/>
    </source>
</evidence>
<evidence type="ECO:0000256" key="5">
    <source>
        <dbReference type="ARBA" id="ARBA00022679"/>
    </source>
</evidence>
<evidence type="ECO:0000256" key="4">
    <source>
        <dbReference type="ARBA" id="ARBA00022676"/>
    </source>
</evidence>
<evidence type="ECO:0000256" key="7">
    <source>
        <dbReference type="ARBA" id="ARBA00022824"/>
    </source>
</evidence>
<feature type="transmembrane region" description="Helical" evidence="11">
    <location>
        <begin position="281"/>
        <end position="302"/>
    </location>
</feature>
<feature type="signal peptide" evidence="12">
    <location>
        <begin position="1"/>
        <end position="24"/>
    </location>
</feature>
<dbReference type="GO" id="GO:0000026">
    <property type="term" value="F:alpha-1,2-mannosyltransferase activity"/>
    <property type="evidence" value="ECO:0007669"/>
    <property type="project" value="TreeGrafter"/>
</dbReference>